<dbReference type="InterPro" id="IPR008756">
    <property type="entry name" value="Peptidase_M56"/>
</dbReference>
<dbReference type="InterPro" id="IPR052173">
    <property type="entry name" value="Beta-lactam_resp_regulator"/>
</dbReference>
<dbReference type="CDD" id="cd07341">
    <property type="entry name" value="M56_BlaR1_MecR1_like"/>
    <property type="match status" value="1"/>
</dbReference>
<dbReference type="Pfam" id="PF16107">
    <property type="entry name" value="DUF4825"/>
    <property type="match status" value="1"/>
</dbReference>
<proteinExistence type="predicted"/>
<dbReference type="AlphaFoldDB" id="A0A858BV61"/>
<protein>
    <submittedName>
        <fullName evidence="4">DUF4825 domain-containing protein</fullName>
    </submittedName>
</protein>
<dbReference type="EMBL" id="CP048649">
    <property type="protein sequence ID" value="QIB68945.1"/>
    <property type="molecule type" value="Genomic_DNA"/>
</dbReference>
<keyword evidence="1" id="KW-0812">Transmembrane</keyword>
<organism evidence="4 5">
    <name type="scientific">Aminipila butyrica</name>
    <dbReference type="NCBI Taxonomy" id="433296"/>
    <lineage>
        <taxon>Bacteria</taxon>
        <taxon>Bacillati</taxon>
        <taxon>Bacillota</taxon>
        <taxon>Clostridia</taxon>
        <taxon>Peptostreptococcales</taxon>
        <taxon>Anaerovoracaceae</taxon>
        <taxon>Aminipila</taxon>
    </lineage>
</organism>
<dbReference type="PANTHER" id="PTHR34978">
    <property type="entry name" value="POSSIBLE SENSOR-TRANSDUCER PROTEIN BLAR"/>
    <property type="match status" value="1"/>
</dbReference>
<dbReference type="Pfam" id="PF05569">
    <property type="entry name" value="Peptidase_M56"/>
    <property type="match status" value="1"/>
</dbReference>
<evidence type="ECO:0000313" key="5">
    <source>
        <dbReference type="Proteomes" id="UP000466848"/>
    </source>
</evidence>
<evidence type="ECO:0000256" key="1">
    <source>
        <dbReference type="SAM" id="Phobius"/>
    </source>
</evidence>
<evidence type="ECO:0000259" key="3">
    <source>
        <dbReference type="Pfam" id="PF16107"/>
    </source>
</evidence>
<gene>
    <name evidence="4" type="ORF">Ami103574_06245</name>
</gene>
<keyword evidence="5" id="KW-1185">Reference proteome</keyword>
<feature type="domain" description="DUF4825" evidence="3">
    <location>
        <begin position="352"/>
        <end position="442"/>
    </location>
</feature>
<evidence type="ECO:0000313" key="4">
    <source>
        <dbReference type="EMBL" id="QIB68945.1"/>
    </source>
</evidence>
<sequence>MIETIITSSALILMITALRYLLRGKISLRLQYALWLLVAIRLLLPFSLFENPVSMMNAFADLTRDYPAAAEPTNFINKALLPDDSPTIPSVQNALGDSITTASRVNWESTARWIWLSGLTISGGFFAVSNIRLLRKLKHLRKKVDMPSCPLPVYMAEGLSSPCLYGISKPAIYITPKSFSDKKRTEYVIAHELTHYDQKDQIWSFVRILCLCIHWFNPFVWMAVVLSRRDSELACDERTLGRIGPENRLEYGRILIEMMTAPRKPSDIFCCATTMTGGNKEIKERIMCIAKQPKTLMFTWCIVVVVALTAVALTFGGAARKEPLSLAQNSDTTRDYAVGNSENQVLHAQDLWAAKTPYVGNNSAVGKLLRLLPLPEGFQPDHFALRTTGNERGIEWILQGDETASYERSGFNLDALIIFALIDNVEDLYITMLDTEQEETSFHYDRTWVNETVGCDVRGYGESPEKFQELLTLFARADAFAQYNIFKIGKNGEVLKDNFLADQQLALSIIEDYMVKSAPGEGVDASTLEGGYLIRQVFPEAVESRDYYAYLKKDGTAVLQSGAHGRYSILSPQLYSQLAQSVEMMTTDSWLENKYTQSAPRPSFPDLLWFAPDDQNGYCAAAYQDVSRQQMEQYLKTLNQAGWQTTRDLYKHTKLGGLYQKGRQTIRIQFYDEQEVILYFSLNQN</sequence>
<dbReference type="RefSeq" id="WP_163065808.1">
    <property type="nucleotide sequence ID" value="NZ_CP048649.1"/>
</dbReference>
<feature type="transmembrane region" description="Helical" evidence="1">
    <location>
        <begin position="295"/>
        <end position="319"/>
    </location>
</feature>
<feature type="transmembrane region" description="Helical" evidence="1">
    <location>
        <begin position="29"/>
        <end position="49"/>
    </location>
</feature>
<feature type="domain" description="Peptidase M56" evidence="2">
    <location>
        <begin position="2"/>
        <end position="289"/>
    </location>
</feature>
<dbReference type="PANTHER" id="PTHR34978:SF3">
    <property type="entry name" value="SLR0241 PROTEIN"/>
    <property type="match status" value="1"/>
</dbReference>
<reference evidence="4 5" key="1">
    <citation type="submission" date="2020-02" db="EMBL/GenBank/DDBJ databases">
        <authorList>
            <person name="Kim Y.B."/>
            <person name="Roh S.W."/>
        </authorList>
    </citation>
    <scope>NUCLEOTIDE SEQUENCE [LARGE SCALE GENOMIC DNA]</scope>
    <source>
        <strain evidence="4 5">DSM 103574</strain>
    </source>
</reference>
<keyword evidence="1" id="KW-0472">Membrane</keyword>
<accession>A0A858BV61</accession>
<dbReference type="KEGG" id="abut:Ami103574_06245"/>
<keyword evidence="1" id="KW-1133">Transmembrane helix</keyword>
<feature type="transmembrane region" description="Helical" evidence="1">
    <location>
        <begin position="113"/>
        <end position="134"/>
    </location>
</feature>
<dbReference type="Proteomes" id="UP000466848">
    <property type="component" value="Chromosome"/>
</dbReference>
<feature type="transmembrane region" description="Helical" evidence="1">
    <location>
        <begin position="6"/>
        <end position="22"/>
    </location>
</feature>
<evidence type="ECO:0000259" key="2">
    <source>
        <dbReference type="Pfam" id="PF05569"/>
    </source>
</evidence>
<name>A0A858BV61_9FIRM</name>
<dbReference type="InterPro" id="IPR032250">
    <property type="entry name" value="DUF4825"/>
</dbReference>